<dbReference type="Gene3D" id="2.70.70.10">
    <property type="entry name" value="Glucose Permease (Domain IIA)"/>
    <property type="match status" value="1"/>
</dbReference>
<feature type="coiled-coil region" evidence="2">
    <location>
        <begin position="169"/>
        <end position="245"/>
    </location>
</feature>
<comment type="caution">
    <text evidence="5">The sequence shown here is derived from an EMBL/GenBank/DDBJ whole genome shotgun (WGS) entry which is preliminary data.</text>
</comment>
<evidence type="ECO:0000313" key="5">
    <source>
        <dbReference type="EMBL" id="MDQ0230272.1"/>
    </source>
</evidence>
<dbReference type="Gene3D" id="6.10.250.3150">
    <property type="match status" value="1"/>
</dbReference>
<keyword evidence="6" id="KW-1185">Reference proteome</keyword>
<dbReference type="InterPro" id="IPR050570">
    <property type="entry name" value="Cell_wall_metabolism_enzyme"/>
</dbReference>
<dbReference type="Pfam" id="PF24568">
    <property type="entry name" value="CC_PcsB"/>
    <property type="match status" value="1"/>
</dbReference>
<gene>
    <name evidence="5" type="ORF">J2S19_001526</name>
</gene>
<dbReference type="InterPro" id="IPR016047">
    <property type="entry name" value="M23ase_b-sheet_dom"/>
</dbReference>
<evidence type="ECO:0000313" key="6">
    <source>
        <dbReference type="Proteomes" id="UP001234495"/>
    </source>
</evidence>
<dbReference type="CDD" id="cd12797">
    <property type="entry name" value="M23_peptidase"/>
    <property type="match status" value="1"/>
</dbReference>
<evidence type="ECO:0000256" key="1">
    <source>
        <dbReference type="ARBA" id="ARBA00022729"/>
    </source>
</evidence>
<dbReference type="PANTHER" id="PTHR21666:SF270">
    <property type="entry name" value="MUREIN HYDROLASE ACTIVATOR ENVC"/>
    <property type="match status" value="1"/>
</dbReference>
<dbReference type="PANTHER" id="PTHR21666">
    <property type="entry name" value="PEPTIDASE-RELATED"/>
    <property type="match status" value="1"/>
</dbReference>
<dbReference type="RefSeq" id="WP_144546790.1">
    <property type="nucleotide sequence ID" value="NZ_JAUSUD010000005.1"/>
</dbReference>
<feature type="domain" description="M23ase beta-sheet core" evidence="3">
    <location>
        <begin position="293"/>
        <end position="392"/>
    </location>
</feature>
<dbReference type="InterPro" id="IPR011055">
    <property type="entry name" value="Dup_hybrid_motif"/>
</dbReference>
<organism evidence="5 6">
    <name type="scientific">Metabacillus malikii</name>
    <dbReference type="NCBI Taxonomy" id="1504265"/>
    <lineage>
        <taxon>Bacteria</taxon>
        <taxon>Bacillati</taxon>
        <taxon>Bacillota</taxon>
        <taxon>Bacilli</taxon>
        <taxon>Bacillales</taxon>
        <taxon>Bacillaceae</taxon>
        <taxon>Metabacillus</taxon>
    </lineage>
</organism>
<reference evidence="5 6" key="1">
    <citation type="submission" date="2023-07" db="EMBL/GenBank/DDBJ databases">
        <title>Genomic Encyclopedia of Type Strains, Phase IV (KMG-IV): sequencing the most valuable type-strain genomes for metagenomic binning, comparative biology and taxonomic classification.</title>
        <authorList>
            <person name="Goeker M."/>
        </authorList>
    </citation>
    <scope>NUCLEOTIDE SEQUENCE [LARGE SCALE GENOMIC DNA]</scope>
    <source>
        <strain evidence="5 6">DSM 29005</strain>
    </source>
</reference>
<keyword evidence="2" id="KW-0175">Coiled coil</keyword>
<accession>A0ABT9ZEI9</accession>
<evidence type="ECO:0000256" key="2">
    <source>
        <dbReference type="SAM" id="Coils"/>
    </source>
</evidence>
<dbReference type="InterPro" id="IPR057309">
    <property type="entry name" value="PcsB_CC"/>
</dbReference>
<dbReference type="EMBL" id="JAUSUD010000005">
    <property type="protein sequence ID" value="MDQ0230272.1"/>
    <property type="molecule type" value="Genomic_DNA"/>
</dbReference>
<dbReference type="SUPFAM" id="SSF51261">
    <property type="entry name" value="Duplicated hybrid motif"/>
    <property type="match status" value="1"/>
</dbReference>
<sequence length="398" mass="44461">MRKKIFPHGMAVLIGIITIVTPIKNNAVTANSDLNQKKEELQNERNGISSTIEDKKDEIAELEQKKKNLDAEIELLDTKMTETNVQIRQLKLKIDADSKKIQELKEKIKVVEERIAKRNLLLKDRVRALQENGGVVNYLDVLLGSQDFGDFVSRINAVTTIVNADQEIIKDHEEDISLLEQSKLELNNELEELGKSVTGLETLKKTLNSQIEEKNKIMEQVTIDHEAAENELYKLEDESTFLKEQELTIQKELERQQSEAITSSNVSTVTDGSFMWPAKGTFTSGFGPRWGKLHGGVDIANSAEDVPIVASASGTVIRSYYSSSYGNAVFISHNINGKVYTTVYAHMDSRLVSSGQAVTKGQQIGYMGNTGRSTGKHLHFEIHKGAWKNPINPLNLLP</sequence>
<dbReference type="Pfam" id="PF01551">
    <property type="entry name" value="Peptidase_M23"/>
    <property type="match status" value="1"/>
</dbReference>
<proteinExistence type="predicted"/>
<name>A0ABT9ZEI9_9BACI</name>
<protein>
    <submittedName>
        <fullName evidence="5">Peptidoglycan hydrolase CwlO-like protein</fullName>
    </submittedName>
</protein>
<feature type="coiled-coil region" evidence="2">
    <location>
        <begin position="24"/>
        <end position="121"/>
    </location>
</feature>
<keyword evidence="1" id="KW-0732">Signal</keyword>
<feature type="domain" description="Peptidoglycan hydrolase PcsB coiled-coil" evidence="4">
    <location>
        <begin position="108"/>
        <end position="181"/>
    </location>
</feature>
<dbReference type="Proteomes" id="UP001234495">
    <property type="component" value="Unassembled WGS sequence"/>
</dbReference>
<evidence type="ECO:0000259" key="4">
    <source>
        <dbReference type="Pfam" id="PF24568"/>
    </source>
</evidence>
<evidence type="ECO:0000259" key="3">
    <source>
        <dbReference type="Pfam" id="PF01551"/>
    </source>
</evidence>